<gene>
    <name evidence="3" type="ORF">GGR43_002059</name>
</gene>
<dbReference type="RefSeq" id="WP_188071876.1">
    <property type="nucleotide sequence ID" value="NZ_BSPS01000016.1"/>
</dbReference>
<dbReference type="Gene3D" id="2.10.260.10">
    <property type="match status" value="1"/>
</dbReference>
<proteinExistence type="predicted"/>
<keyword evidence="1" id="KW-0238">DNA-binding</keyword>
<evidence type="ECO:0000256" key="1">
    <source>
        <dbReference type="PROSITE-ProRule" id="PRU01076"/>
    </source>
</evidence>
<dbReference type="InterPro" id="IPR007159">
    <property type="entry name" value="SpoVT-AbrB_dom"/>
</dbReference>
<reference evidence="3 4" key="1">
    <citation type="submission" date="2020-08" db="EMBL/GenBank/DDBJ databases">
        <title>Genomic Encyclopedia of Type Strains, Phase IV (KMG-IV): sequencing the most valuable type-strain genomes for metagenomic binning, comparative biology and taxonomic classification.</title>
        <authorList>
            <person name="Goeker M."/>
        </authorList>
    </citation>
    <scope>NUCLEOTIDE SEQUENCE [LARGE SCALE GENOMIC DNA]</scope>
    <source>
        <strain evidence="3 4">DSM 26189</strain>
    </source>
</reference>
<organism evidence="3 4">
    <name type="scientific">Sphingobium jiangsuense</name>
    <dbReference type="NCBI Taxonomy" id="870476"/>
    <lineage>
        <taxon>Bacteria</taxon>
        <taxon>Pseudomonadati</taxon>
        <taxon>Pseudomonadota</taxon>
        <taxon>Alphaproteobacteria</taxon>
        <taxon>Sphingomonadales</taxon>
        <taxon>Sphingomonadaceae</taxon>
        <taxon>Sphingobium</taxon>
    </lineage>
</organism>
<accession>A0A7W6BJV6</accession>
<dbReference type="InterPro" id="IPR031848">
    <property type="entry name" value="PrlF_antitoxin"/>
</dbReference>
<sequence length="108" mass="11510">MPALLEEISTITAKGQTTVPKSVRQALGVDYGGRIAFRVDERGVTVHRADAENDDPAIDSFLAFLATDIRRRPEALAALSPALAERIIGLTKGIAVDLDAPIDGDVEL</sequence>
<evidence type="ECO:0000313" key="4">
    <source>
        <dbReference type="Proteomes" id="UP000571950"/>
    </source>
</evidence>
<dbReference type="GO" id="GO:0003677">
    <property type="term" value="F:DNA binding"/>
    <property type="evidence" value="ECO:0007669"/>
    <property type="project" value="UniProtKB-UniRule"/>
</dbReference>
<feature type="domain" description="SpoVT-AbrB" evidence="2">
    <location>
        <begin position="6"/>
        <end position="52"/>
    </location>
</feature>
<dbReference type="EMBL" id="JACIDT010000006">
    <property type="protein sequence ID" value="MBB3926342.1"/>
    <property type="molecule type" value="Genomic_DNA"/>
</dbReference>
<dbReference type="SMART" id="SM00966">
    <property type="entry name" value="SpoVT_AbrB"/>
    <property type="match status" value="1"/>
</dbReference>
<dbReference type="GO" id="GO:0097351">
    <property type="term" value="F:toxin sequestering activity"/>
    <property type="evidence" value="ECO:0007669"/>
    <property type="project" value="InterPro"/>
</dbReference>
<name>A0A7W6BJV6_9SPHN</name>
<evidence type="ECO:0000313" key="3">
    <source>
        <dbReference type="EMBL" id="MBB3926342.1"/>
    </source>
</evidence>
<evidence type="ECO:0000259" key="2">
    <source>
        <dbReference type="PROSITE" id="PS51740"/>
    </source>
</evidence>
<comment type="caution">
    <text evidence="3">The sequence shown here is derived from an EMBL/GenBank/DDBJ whole genome shotgun (WGS) entry which is preliminary data.</text>
</comment>
<dbReference type="Proteomes" id="UP000571950">
    <property type="component" value="Unassembled WGS sequence"/>
</dbReference>
<dbReference type="AlphaFoldDB" id="A0A7W6BJV6"/>
<dbReference type="Pfam" id="PF15937">
    <property type="entry name" value="PrlF_antitoxin"/>
    <property type="match status" value="1"/>
</dbReference>
<dbReference type="GO" id="GO:0003700">
    <property type="term" value="F:DNA-binding transcription factor activity"/>
    <property type="evidence" value="ECO:0007669"/>
    <property type="project" value="InterPro"/>
</dbReference>
<protein>
    <submittedName>
        <fullName evidence="3">Antitoxin PrlF</fullName>
    </submittedName>
</protein>
<dbReference type="GO" id="GO:0001558">
    <property type="term" value="P:regulation of cell growth"/>
    <property type="evidence" value="ECO:0007669"/>
    <property type="project" value="InterPro"/>
</dbReference>
<dbReference type="InterPro" id="IPR037914">
    <property type="entry name" value="SpoVT-AbrB_sf"/>
</dbReference>
<dbReference type="SUPFAM" id="SSF89447">
    <property type="entry name" value="AbrB/MazE/MraZ-like"/>
    <property type="match status" value="1"/>
</dbReference>
<keyword evidence="4" id="KW-1185">Reference proteome</keyword>
<dbReference type="PROSITE" id="PS51740">
    <property type="entry name" value="SPOVT_ABRB"/>
    <property type="match status" value="1"/>
</dbReference>